<reference evidence="4" key="1">
    <citation type="submission" date="2022-11" db="UniProtKB">
        <authorList>
            <consortium name="WormBaseParasite"/>
        </authorList>
    </citation>
    <scope>IDENTIFICATION</scope>
</reference>
<dbReference type="AlphaFoldDB" id="A0A915HI44"/>
<dbReference type="SMART" id="SM00353">
    <property type="entry name" value="HLH"/>
    <property type="match status" value="1"/>
</dbReference>
<dbReference type="GO" id="GO:0032502">
    <property type="term" value="P:developmental process"/>
    <property type="evidence" value="ECO:0007669"/>
    <property type="project" value="TreeGrafter"/>
</dbReference>
<dbReference type="Gene3D" id="4.10.280.10">
    <property type="entry name" value="Helix-loop-helix DNA-binding domain"/>
    <property type="match status" value="1"/>
</dbReference>
<dbReference type="PROSITE" id="PS50888">
    <property type="entry name" value="BHLH"/>
    <property type="match status" value="1"/>
</dbReference>
<dbReference type="InterPro" id="IPR036638">
    <property type="entry name" value="HLH_DNA-bd_sf"/>
</dbReference>
<dbReference type="SUPFAM" id="SSF47459">
    <property type="entry name" value="HLH, helix-loop-helix DNA-binding domain"/>
    <property type="match status" value="1"/>
</dbReference>
<dbReference type="CDD" id="cd11390">
    <property type="entry name" value="bHLH_TS"/>
    <property type="match status" value="1"/>
</dbReference>
<evidence type="ECO:0000259" key="2">
    <source>
        <dbReference type="PROSITE" id="PS50888"/>
    </source>
</evidence>
<sequence length="279" mass="32294">MDYYDLCCLSSEGLQIFDDYCTSCNKANKSTINETHIDQLSAKKNTRKRKNDENGTNNYKEKAERSRQNERQRSYDINEAFQTLQNVIPHVPDGLRLPKVKTLRLAITYIDYLNEMLNNEHQYGGKKIRDDGKVEEQISGRKRIKLTNFAHIVQAEIQTRNSYTDRAKQLVQIVQRKSVLNLKDQKVNEKPIKYSIGSLEFQFNYKLFYNAKEDQKPDIRRRILNPKPSATTDISSHITSSILQTKFSQRCETSSNVRRIEDAPSGLSVSRAEAASVEY</sequence>
<dbReference type="InterPro" id="IPR011598">
    <property type="entry name" value="bHLH_dom"/>
</dbReference>
<dbReference type="PANTHER" id="PTHR23349:SF68">
    <property type="entry name" value="FI14601P"/>
    <property type="match status" value="1"/>
</dbReference>
<feature type="domain" description="BHLH" evidence="2">
    <location>
        <begin position="61"/>
        <end position="113"/>
    </location>
</feature>
<dbReference type="Pfam" id="PF00010">
    <property type="entry name" value="HLH"/>
    <property type="match status" value="1"/>
</dbReference>
<accession>A0A915HI44</accession>
<dbReference type="WBParaSite" id="nRc.2.0.1.t01308-RA">
    <property type="protein sequence ID" value="nRc.2.0.1.t01308-RA"/>
    <property type="gene ID" value="nRc.2.0.1.g01308"/>
</dbReference>
<feature type="compositionally biased region" description="Basic and acidic residues" evidence="1">
    <location>
        <begin position="59"/>
        <end position="72"/>
    </location>
</feature>
<evidence type="ECO:0000313" key="4">
    <source>
        <dbReference type="WBParaSite" id="nRc.2.0.1.t01308-RA"/>
    </source>
</evidence>
<evidence type="ECO:0000313" key="3">
    <source>
        <dbReference type="Proteomes" id="UP000887565"/>
    </source>
</evidence>
<name>A0A915HI44_ROMCU</name>
<dbReference type="GO" id="GO:0000981">
    <property type="term" value="F:DNA-binding transcription factor activity, RNA polymerase II-specific"/>
    <property type="evidence" value="ECO:0007669"/>
    <property type="project" value="TreeGrafter"/>
</dbReference>
<dbReference type="GO" id="GO:0000977">
    <property type="term" value="F:RNA polymerase II transcription regulatory region sequence-specific DNA binding"/>
    <property type="evidence" value="ECO:0007669"/>
    <property type="project" value="TreeGrafter"/>
</dbReference>
<organism evidence="3 4">
    <name type="scientific">Romanomermis culicivorax</name>
    <name type="common">Nematode worm</name>
    <dbReference type="NCBI Taxonomy" id="13658"/>
    <lineage>
        <taxon>Eukaryota</taxon>
        <taxon>Metazoa</taxon>
        <taxon>Ecdysozoa</taxon>
        <taxon>Nematoda</taxon>
        <taxon>Enoplea</taxon>
        <taxon>Dorylaimia</taxon>
        <taxon>Mermithida</taxon>
        <taxon>Mermithoidea</taxon>
        <taxon>Mermithidae</taxon>
        <taxon>Romanomermis</taxon>
    </lineage>
</organism>
<dbReference type="Proteomes" id="UP000887565">
    <property type="component" value="Unplaced"/>
</dbReference>
<feature type="region of interest" description="Disordered" evidence="1">
    <location>
        <begin position="38"/>
        <end position="72"/>
    </location>
</feature>
<proteinExistence type="predicted"/>
<dbReference type="InterPro" id="IPR050283">
    <property type="entry name" value="E-box_TF_Regulators"/>
</dbReference>
<evidence type="ECO:0000256" key="1">
    <source>
        <dbReference type="SAM" id="MobiDB-lite"/>
    </source>
</evidence>
<keyword evidence="3" id="KW-1185">Reference proteome</keyword>
<dbReference type="GO" id="GO:0046983">
    <property type="term" value="F:protein dimerization activity"/>
    <property type="evidence" value="ECO:0007669"/>
    <property type="project" value="InterPro"/>
</dbReference>
<protein>
    <submittedName>
        <fullName evidence="4">BHLH domain-containing protein</fullName>
    </submittedName>
</protein>
<dbReference type="PANTHER" id="PTHR23349">
    <property type="entry name" value="BASIC HELIX-LOOP-HELIX TRANSCRIPTION FACTOR, TWIST"/>
    <property type="match status" value="1"/>
</dbReference>